<keyword evidence="2" id="KW-1185">Reference proteome</keyword>
<name>A0A074TAM3_9RHOB</name>
<evidence type="ECO:0000313" key="1">
    <source>
        <dbReference type="EMBL" id="KEP68821.1"/>
    </source>
</evidence>
<dbReference type="Proteomes" id="UP000027725">
    <property type="component" value="Unassembled WGS sequence"/>
</dbReference>
<evidence type="ECO:0000313" key="2">
    <source>
        <dbReference type="Proteomes" id="UP000027725"/>
    </source>
</evidence>
<gene>
    <name evidence="1" type="ORF">DL1_08560</name>
</gene>
<dbReference type="EMBL" id="JHEH01000023">
    <property type="protein sequence ID" value="KEP68821.1"/>
    <property type="molecule type" value="Genomic_DNA"/>
</dbReference>
<dbReference type="RefSeq" id="WP_038067972.1">
    <property type="nucleotide sequence ID" value="NZ_FOVB01000006.1"/>
</dbReference>
<dbReference type="STRING" id="1185766.SAMN05216224_10675"/>
<proteinExistence type="predicted"/>
<organism evidence="1 2">
    <name type="scientific">Thioclava dalianensis</name>
    <dbReference type="NCBI Taxonomy" id="1185766"/>
    <lineage>
        <taxon>Bacteria</taxon>
        <taxon>Pseudomonadati</taxon>
        <taxon>Pseudomonadota</taxon>
        <taxon>Alphaproteobacteria</taxon>
        <taxon>Rhodobacterales</taxon>
        <taxon>Paracoccaceae</taxon>
        <taxon>Thioclava</taxon>
    </lineage>
</organism>
<reference evidence="1 2" key="1">
    <citation type="submission" date="2014-03" db="EMBL/GenBank/DDBJ databases">
        <title>The draft genome sequence of Thioclava dalianensis DLFJ1-1.</title>
        <authorList>
            <person name="Lai Q."/>
            <person name="Shao Z."/>
        </authorList>
    </citation>
    <scope>NUCLEOTIDE SEQUENCE [LARGE SCALE GENOMIC DNA]</scope>
    <source>
        <strain evidence="1 2">DLFJ1-1</strain>
    </source>
</reference>
<dbReference type="AlphaFoldDB" id="A0A074TAM3"/>
<protein>
    <submittedName>
        <fullName evidence="1">Uncharacterized protein</fullName>
    </submittedName>
</protein>
<accession>A0A074TAM3</accession>
<sequence length="92" mass="9985">MDRRTFLATASAAVLAPVLPGKSEMTIGIDFASGPDQTVIRFLAIQRGALREVHRVTGIPRHQLGADGIERDTWQDQVDAGLSEIVPDRSMS</sequence>
<comment type="caution">
    <text evidence="1">The sequence shown here is derived from an EMBL/GenBank/DDBJ whole genome shotgun (WGS) entry which is preliminary data.</text>
</comment>